<comment type="caution">
    <text evidence="2">The sequence shown here is derived from an EMBL/GenBank/DDBJ whole genome shotgun (WGS) entry which is preliminary data.</text>
</comment>
<accession>A0A9P7VG91</accession>
<dbReference type="Proteomes" id="UP000812287">
    <property type="component" value="Unassembled WGS sequence"/>
</dbReference>
<protein>
    <submittedName>
        <fullName evidence="2">Uncharacterized protein</fullName>
    </submittedName>
</protein>
<keyword evidence="3" id="KW-1185">Reference proteome</keyword>
<dbReference type="AlphaFoldDB" id="A0A9P7VG91"/>
<gene>
    <name evidence="2" type="ORF">BT62DRAFT_1013961</name>
</gene>
<evidence type="ECO:0000313" key="3">
    <source>
        <dbReference type="Proteomes" id="UP000812287"/>
    </source>
</evidence>
<keyword evidence="1" id="KW-0812">Transmembrane</keyword>
<evidence type="ECO:0000313" key="2">
    <source>
        <dbReference type="EMBL" id="KAG7439439.1"/>
    </source>
</evidence>
<keyword evidence="1" id="KW-0472">Membrane</keyword>
<proteinExistence type="predicted"/>
<dbReference type="GeneID" id="66100422"/>
<sequence>MRYGLNPPSPSPTYATNSSQDFALQLDLLVFSTKHMAQGKPESFLPPFVTLIIIVGATIGCVVILAIMLFLKVCSIRYHRASTTFSTTSDAIERSSYVPVVTREFWNRFRIRQM</sequence>
<organism evidence="2 3">
    <name type="scientific">Guyanagaster necrorhizus</name>
    <dbReference type="NCBI Taxonomy" id="856835"/>
    <lineage>
        <taxon>Eukaryota</taxon>
        <taxon>Fungi</taxon>
        <taxon>Dikarya</taxon>
        <taxon>Basidiomycota</taxon>
        <taxon>Agaricomycotina</taxon>
        <taxon>Agaricomycetes</taxon>
        <taxon>Agaricomycetidae</taxon>
        <taxon>Agaricales</taxon>
        <taxon>Marasmiineae</taxon>
        <taxon>Physalacriaceae</taxon>
        <taxon>Guyanagaster</taxon>
    </lineage>
</organism>
<dbReference type="RefSeq" id="XP_043032939.1">
    <property type="nucleotide sequence ID" value="XM_043178135.1"/>
</dbReference>
<name>A0A9P7VG91_9AGAR</name>
<keyword evidence="1" id="KW-1133">Transmembrane helix</keyword>
<reference evidence="2" key="1">
    <citation type="submission" date="2020-11" db="EMBL/GenBank/DDBJ databases">
        <title>Adaptations for nitrogen fixation in a non-lichenized fungal sporocarp promotes dispersal by wood-feeding termites.</title>
        <authorList>
            <consortium name="DOE Joint Genome Institute"/>
            <person name="Koch R.A."/>
            <person name="Yoon G."/>
            <person name="Arayal U."/>
            <person name="Lail K."/>
            <person name="Amirebrahimi M."/>
            <person name="Labutti K."/>
            <person name="Lipzen A."/>
            <person name="Riley R."/>
            <person name="Barry K."/>
            <person name="Henrissat B."/>
            <person name="Grigoriev I.V."/>
            <person name="Herr J.R."/>
            <person name="Aime M.C."/>
        </authorList>
    </citation>
    <scope>NUCLEOTIDE SEQUENCE</scope>
    <source>
        <strain evidence="2">MCA 3950</strain>
    </source>
</reference>
<evidence type="ECO:0000256" key="1">
    <source>
        <dbReference type="SAM" id="Phobius"/>
    </source>
</evidence>
<dbReference type="EMBL" id="MU250595">
    <property type="protein sequence ID" value="KAG7439439.1"/>
    <property type="molecule type" value="Genomic_DNA"/>
</dbReference>
<feature type="transmembrane region" description="Helical" evidence="1">
    <location>
        <begin position="48"/>
        <end position="71"/>
    </location>
</feature>